<evidence type="ECO:0000313" key="2">
    <source>
        <dbReference type="EMBL" id="QJE97073.1"/>
    </source>
</evidence>
<dbReference type="Pfam" id="PF00535">
    <property type="entry name" value="Glycos_transf_2"/>
    <property type="match status" value="1"/>
</dbReference>
<gene>
    <name evidence="2" type="ORF">HHL09_15185</name>
</gene>
<proteinExistence type="predicted"/>
<dbReference type="Gene3D" id="3.90.550.10">
    <property type="entry name" value="Spore Coat Polysaccharide Biosynthesis Protein SpsA, Chain A"/>
    <property type="match status" value="1"/>
</dbReference>
<dbReference type="RefSeq" id="WP_169455473.1">
    <property type="nucleotide sequence ID" value="NZ_CP051774.1"/>
</dbReference>
<organism evidence="2 3">
    <name type="scientific">Luteolibacter luteus</name>
    <dbReference type="NCBI Taxonomy" id="2728835"/>
    <lineage>
        <taxon>Bacteria</taxon>
        <taxon>Pseudomonadati</taxon>
        <taxon>Verrucomicrobiota</taxon>
        <taxon>Verrucomicrobiia</taxon>
        <taxon>Verrucomicrobiales</taxon>
        <taxon>Verrucomicrobiaceae</taxon>
        <taxon>Luteolibacter</taxon>
    </lineage>
</organism>
<dbReference type="GO" id="GO:0016740">
    <property type="term" value="F:transferase activity"/>
    <property type="evidence" value="ECO:0007669"/>
    <property type="project" value="UniProtKB-KW"/>
</dbReference>
<dbReference type="KEGG" id="luo:HHL09_15185"/>
<dbReference type="Proteomes" id="UP000501812">
    <property type="component" value="Chromosome"/>
</dbReference>
<evidence type="ECO:0000259" key="1">
    <source>
        <dbReference type="Pfam" id="PF00535"/>
    </source>
</evidence>
<accession>A0A858RM57</accession>
<keyword evidence="2" id="KW-0808">Transferase</keyword>
<dbReference type="SUPFAM" id="SSF53448">
    <property type="entry name" value="Nucleotide-diphospho-sugar transferases"/>
    <property type="match status" value="1"/>
</dbReference>
<dbReference type="EMBL" id="CP051774">
    <property type="protein sequence ID" value="QJE97073.1"/>
    <property type="molecule type" value="Genomic_DNA"/>
</dbReference>
<keyword evidence="3" id="KW-1185">Reference proteome</keyword>
<sequence length="299" mass="33791">MIIIIPTCQRGELLERTLQCLVDADRPDTLKRVFVVENGKKEQAETKIERFRSVLPLEYRYTPEGSKSAALNLVLEECSGEFVVFFDDDVRIDPACVRAYADAAKDKTGGEFYAGKCNVDYDVAPPEWLKDYLPYSAKGWSYGDEIRELKEPLALGFNWAAFADDLKRAGNFNANIGPGRLISVGEETDLQKIMFSQGVKGIYLPAGLVWHHVPEERCSLAWTLERNRRMGLLVGRKLAHGPVPERLGKAVVALGKIASLRVLNLLGRLFLSDSRRFHYQQRHHWNLGVWQGQQTVQGK</sequence>
<reference evidence="2 3" key="1">
    <citation type="submission" date="2020-04" db="EMBL/GenBank/DDBJ databases">
        <title>Luteolibacter sp. G-1-1-1 isolated from soil.</title>
        <authorList>
            <person name="Dahal R.H."/>
        </authorList>
    </citation>
    <scope>NUCLEOTIDE SEQUENCE [LARGE SCALE GENOMIC DNA]</scope>
    <source>
        <strain evidence="2 3">G-1-1-1</strain>
    </source>
</reference>
<evidence type="ECO:0000313" key="3">
    <source>
        <dbReference type="Proteomes" id="UP000501812"/>
    </source>
</evidence>
<name>A0A858RM57_9BACT</name>
<dbReference type="InterPro" id="IPR029044">
    <property type="entry name" value="Nucleotide-diphossugar_trans"/>
</dbReference>
<dbReference type="InterPro" id="IPR001173">
    <property type="entry name" value="Glyco_trans_2-like"/>
</dbReference>
<protein>
    <submittedName>
        <fullName evidence="2">Glycosyltransferase family 2 protein</fullName>
    </submittedName>
</protein>
<dbReference type="AlphaFoldDB" id="A0A858RM57"/>
<feature type="domain" description="Glycosyltransferase 2-like" evidence="1">
    <location>
        <begin position="3"/>
        <end position="107"/>
    </location>
</feature>
<dbReference type="CDD" id="cd00761">
    <property type="entry name" value="Glyco_tranf_GTA_type"/>
    <property type="match status" value="1"/>
</dbReference>